<proteinExistence type="inferred from homology"/>
<dbReference type="PROSITE" id="PS00136">
    <property type="entry name" value="SUBTILASE_ASP"/>
    <property type="match status" value="1"/>
</dbReference>
<dbReference type="PRINTS" id="PR00723">
    <property type="entry name" value="SUBTILISIN"/>
</dbReference>
<dbReference type="Gene3D" id="3.40.50.200">
    <property type="entry name" value="Peptidase S8/S53 domain"/>
    <property type="match status" value="1"/>
</dbReference>
<dbReference type="InterPro" id="IPR015500">
    <property type="entry name" value="Peptidase_S8_subtilisin-rel"/>
</dbReference>
<protein>
    <submittedName>
        <fullName evidence="9">S8 family peptidase</fullName>
    </submittedName>
</protein>
<dbReference type="CDD" id="cd07487">
    <property type="entry name" value="Peptidases_S8_1"/>
    <property type="match status" value="1"/>
</dbReference>
<evidence type="ECO:0000256" key="2">
    <source>
        <dbReference type="ARBA" id="ARBA00022670"/>
    </source>
</evidence>
<dbReference type="PROSITE" id="PS00137">
    <property type="entry name" value="SUBTILASE_HIS"/>
    <property type="match status" value="1"/>
</dbReference>
<sequence>MNQVRQAVNVERAHRRGIRGQGITAAILDTGMCRHPDFQKRILYFKDFVRGREECYDDASHGTHVTGILGGDGSSLGGKYCGIAPECGLIHLKVLDRMGQGQIEHIIRAIQWIIDNQEHYDIRIMNLSAGADKGEEDTVSLRLVEWVEKAWDAGITVVVAAGNLGPRPGSVTVPGNSKKVITVGAADGFYAFGTAGRGNYSGRGPTGQCICKPELVAPGTNIFSCSTLWRKGKPYAAKSGTSMAAPVVSGCAALLLSKYPQLTNVEVKMRLKESARDLRLPPNWQGWGMPDVERLL</sequence>
<name>A0A9D1ACE5_9FIRM</name>
<evidence type="ECO:0000256" key="4">
    <source>
        <dbReference type="ARBA" id="ARBA00022825"/>
    </source>
</evidence>
<evidence type="ECO:0000256" key="6">
    <source>
        <dbReference type="PROSITE-ProRule" id="PRU01240"/>
    </source>
</evidence>
<dbReference type="EMBL" id="DVGK01000038">
    <property type="protein sequence ID" value="HIR12834.1"/>
    <property type="molecule type" value="Genomic_DNA"/>
</dbReference>
<reference evidence="9" key="2">
    <citation type="journal article" date="2021" name="PeerJ">
        <title>Extensive microbial diversity within the chicken gut microbiome revealed by metagenomics and culture.</title>
        <authorList>
            <person name="Gilroy R."/>
            <person name="Ravi A."/>
            <person name="Getino M."/>
            <person name="Pursley I."/>
            <person name="Horton D.L."/>
            <person name="Alikhan N.F."/>
            <person name="Baker D."/>
            <person name="Gharbi K."/>
            <person name="Hall N."/>
            <person name="Watson M."/>
            <person name="Adriaenssens E.M."/>
            <person name="Foster-Nyarko E."/>
            <person name="Jarju S."/>
            <person name="Secka A."/>
            <person name="Antonio M."/>
            <person name="Oren A."/>
            <person name="Chaudhuri R.R."/>
            <person name="La Ragione R."/>
            <person name="Hildebrand F."/>
            <person name="Pallen M.J."/>
        </authorList>
    </citation>
    <scope>NUCLEOTIDE SEQUENCE</scope>
    <source>
        <strain evidence="9">ChiSjej4B22-8148</strain>
    </source>
</reference>
<evidence type="ECO:0000313" key="10">
    <source>
        <dbReference type="Proteomes" id="UP000886757"/>
    </source>
</evidence>
<dbReference type="PROSITE" id="PS00138">
    <property type="entry name" value="SUBTILASE_SER"/>
    <property type="match status" value="1"/>
</dbReference>
<feature type="active site" description="Charge relay system" evidence="5 6">
    <location>
        <position position="61"/>
    </location>
</feature>
<feature type="domain" description="Peptidase S8/S53" evidence="8">
    <location>
        <begin position="20"/>
        <end position="288"/>
    </location>
</feature>
<evidence type="ECO:0000259" key="8">
    <source>
        <dbReference type="Pfam" id="PF00082"/>
    </source>
</evidence>
<gene>
    <name evidence="9" type="ORF">IAB31_02790</name>
</gene>
<dbReference type="SUPFAM" id="SSF52743">
    <property type="entry name" value="Subtilisin-like"/>
    <property type="match status" value="1"/>
</dbReference>
<organism evidence="9 10">
    <name type="scientific">Candidatus Choladousia intestinavium</name>
    <dbReference type="NCBI Taxonomy" id="2840727"/>
    <lineage>
        <taxon>Bacteria</taxon>
        <taxon>Bacillati</taxon>
        <taxon>Bacillota</taxon>
        <taxon>Clostridia</taxon>
        <taxon>Lachnospirales</taxon>
        <taxon>Lachnospiraceae</taxon>
        <taxon>Lachnospiraceae incertae sedis</taxon>
        <taxon>Candidatus Choladousia</taxon>
    </lineage>
</organism>
<comment type="similarity">
    <text evidence="1 6 7">Belongs to the peptidase S8 family.</text>
</comment>
<accession>A0A9D1ACE5</accession>
<keyword evidence="2 6" id="KW-0645">Protease</keyword>
<dbReference type="PROSITE" id="PS51892">
    <property type="entry name" value="SUBTILASE"/>
    <property type="match status" value="1"/>
</dbReference>
<evidence type="ECO:0000256" key="7">
    <source>
        <dbReference type="RuleBase" id="RU003355"/>
    </source>
</evidence>
<comment type="caution">
    <text evidence="9">The sequence shown here is derived from an EMBL/GenBank/DDBJ whole genome shotgun (WGS) entry which is preliminary data.</text>
</comment>
<feature type="active site" description="Charge relay system" evidence="5 6">
    <location>
        <position position="242"/>
    </location>
</feature>
<dbReference type="InterPro" id="IPR000209">
    <property type="entry name" value="Peptidase_S8/S53_dom"/>
</dbReference>
<dbReference type="Proteomes" id="UP000886757">
    <property type="component" value="Unassembled WGS sequence"/>
</dbReference>
<dbReference type="InterPro" id="IPR023828">
    <property type="entry name" value="Peptidase_S8_Ser-AS"/>
</dbReference>
<dbReference type="InterPro" id="IPR036852">
    <property type="entry name" value="Peptidase_S8/S53_dom_sf"/>
</dbReference>
<dbReference type="GO" id="GO:0006508">
    <property type="term" value="P:proteolysis"/>
    <property type="evidence" value="ECO:0007669"/>
    <property type="project" value="UniProtKB-KW"/>
</dbReference>
<evidence type="ECO:0000256" key="1">
    <source>
        <dbReference type="ARBA" id="ARBA00011073"/>
    </source>
</evidence>
<feature type="active site" description="Charge relay system" evidence="5 6">
    <location>
        <position position="29"/>
    </location>
</feature>
<keyword evidence="3 6" id="KW-0378">Hydrolase</keyword>
<evidence type="ECO:0000256" key="5">
    <source>
        <dbReference type="PIRSR" id="PIRSR615500-1"/>
    </source>
</evidence>
<dbReference type="Pfam" id="PF00082">
    <property type="entry name" value="Peptidase_S8"/>
    <property type="match status" value="1"/>
</dbReference>
<dbReference type="InterPro" id="IPR050131">
    <property type="entry name" value="Peptidase_S8_subtilisin-like"/>
</dbReference>
<dbReference type="PANTHER" id="PTHR43806">
    <property type="entry name" value="PEPTIDASE S8"/>
    <property type="match status" value="1"/>
</dbReference>
<dbReference type="PANTHER" id="PTHR43806:SF65">
    <property type="entry name" value="SERINE PROTEASE APRX"/>
    <property type="match status" value="1"/>
</dbReference>
<dbReference type="AlphaFoldDB" id="A0A9D1ACE5"/>
<evidence type="ECO:0000313" key="9">
    <source>
        <dbReference type="EMBL" id="HIR12834.1"/>
    </source>
</evidence>
<keyword evidence="4 6" id="KW-0720">Serine protease</keyword>
<dbReference type="InterPro" id="IPR022398">
    <property type="entry name" value="Peptidase_S8_His-AS"/>
</dbReference>
<reference evidence="9" key="1">
    <citation type="submission" date="2020-10" db="EMBL/GenBank/DDBJ databases">
        <authorList>
            <person name="Gilroy R."/>
        </authorList>
    </citation>
    <scope>NUCLEOTIDE SEQUENCE</scope>
    <source>
        <strain evidence="9">ChiSjej4B22-8148</strain>
    </source>
</reference>
<evidence type="ECO:0000256" key="3">
    <source>
        <dbReference type="ARBA" id="ARBA00022801"/>
    </source>
</evidence>
<dbReference type="GO" id="GO:0004252">
    <property type="term" value="F:serine-type endopeptidase activity"/>
    <property type="evidence" value="ECO:0007669"/>
    <property type="project" value="UniProtKB-UniRule"/>
</dbReference>
<dbReference type="InterPro" id="IPR023827">
    <property type="entry name" value="Peptidase_S8_Asp-AS"/>
</dbReference>